<feature type="compositionally biased region" description="Basic and acidic residues" evidence="1">
    <location>
        <begin position="60"/>
        <end position="69"/>
    </location>
</feature>
<feature type="region of interest" description="Disordered" evidence="1">
    <location>
        <begin position="25"/>
        <end position="131"/>
    </location>
</feature>
<keyword evidence="4" id="KW-1185">Reference proteome</keyword>
<evidence type="ECO:0008006" key="5">
    <source>
        <dbReference type="Google" id="ProtNLM"/>
    </source>
</evidence>
<name>A0A1L9B2C0_9BACT</name>
<dbReference type="RefSeq" id="WP_071902279.1">
    <property type="nucleotide sequence ID" value="NZ_MPIN01000010.1"/>
</dbReference>
<feature type="compositionally biased region" description="Low complexity" evidence="1">
    <location>
        <begin position="25"/>
        <end position="42"/>
    </location>
</feature>
<sequence length="131" mass="13466">MTKTKLLLAGLLTGAVAFGTACKTDTATTGTQTTTPAPTDDAGTGGTGFDTPQPAPLPDDGIREREPDVHNTPIDEPGTGGSGLEPDGMTPPPDAIGNEPIDEPMNTTPPIDSSMDDDDTMTEDTEPMPKQ</sequence>
<gene>
    <name evidence="3" type="ORF">BON30_31965</name>
</gene>
<proteinExistence type="predicted"/>
<dbReference type="PROSITE" id="PS51257">
    <property type="entry name" value="PROKAR_LIPOPROTEIN"/>
    <property type="match status" value="1"/>
</dbReference>
<feature type="chain" id="PRO_5012001752" description="Lipoprotein" evidence="2">
    <location>
        <begin position="24"/>
        <end position="131"/>
    </location>
</feature>
<comment type="caution">
    <text evidence="3">The sequence shown here is derived from an EMBL/GenBank/DDBJ whole genome shotgun (WGS) entry which is preliminary data.</text>
</comment>
<evidence type="ECO:0000313" key="3">
    <source>
        <dbReference type="EMBL" id="OJH36394.1"/>
    </source>
</evidence>
<accession>A0A1L9B2C0</accession>
<evidence type="ECO:0000256" key="1">
    <source>
        <dbReference type="SAM" id="MobiDB-lite"/>
    </source>
</evidence>
<feature type="signal peptide" evidence="2">
    <location>
        <begin position="1"/>
        <end position="23"/>
    </location>
</feature>
<dbReference type="Proteomes" id="UP000182229">
    <property type="component" value="Unassembled WGS sequence"/>
</dbReference>
<dbReference type="EMBL" id="MPIN01000010">
    <property type="protein sequence ID" value="OJH36394.1"/>
    <property type="molecule type" value="Genomic_DNA"/>
</dbReference>
<reference evidence="3 4" key="2">
    <citation type="submission" date="2016-12" db="EMBL/GenBank/DDBJ databases">
        <title>Draft Genome Sequence of Cystobacter ferrugineus Strain Cbfe23.</title>
        <authorList>
            <person name="Akbar S."/>
            <person name="Dowd S.E."/>
            <person name="Stevens D.C."/>
        </authorList>
    </citation>
    <scope>NUCLEOTIDE SEQUENCE [LARGE SCALE GENOMIC DNA]</scope>
    <source>
        <strain evidence="3 4">Cbfe23</strain>
    </source>
</reference>
<organism evidence="3 4">
    <name type="scientific">Cystobacter ferrugineus</name>
    <dbReference type="NCBI Taxonomy" id="83449"/>
    <lineage>
        <taxon>Bacteria</taxon>
        <taxon>Pseudomonadati</taxon>
        <taxon>Myxococcota</taxon>
        <taxon>Myxococcia</taxon>
        <taxon>Myxococcales</taxon>
        <taxon>Cystobacterineae</taxon>
        <taxon>Archangiaceae</taxon>
        <taxon>Cystobacter</taxon>
    </lineage>
</organism>
<evidence type="ECO:0000256" key="2">
    <source>
        <dbReference type="SAM" id="SignalP"/>
    </source>
</evidence>
<keyword evidence="2" id="KW-0732">Signal</keyword>
<protein>
    <recommendedName>
        <fullName evidence="5">Lipoprotein</fullName>
    </recommendedName>
</protein>
<feature type="compositionally biased region" description="Acidic residues" evidence="1">
    <location>
        <begin position="114"/>
        <end position="131"/>
    </location>
</feature>
<reference evidence="4" key="1">
    <citation type="submission" date="2016-11" db="EMBL/GenBank/DDBJ databases">
        <authorList>
            <person name="Shukria A."/>
            <person name="Stevens D.C."/>
        </authorList>
    </citation>
    <scope>NUCLEOTIDE SEQUENCE [LARGE SCALE GENOMIC DNA]</scope>
    <source>
        <strain evidence="4">Cbfe23</strain>
    </source>
</reference>
<dbReference type="AlphaFoldDB" id="A0A1L9B2C0"/>
<dbReference type="OrthoDB" id="9967207at2"/>
<evidence type="ECO:0000313" key="4">
    <source>
        <dbReference type="Proteomes" id="UP000182229"/>
    </source>
</evidence>